<dbReference type="PANTHER" id="PTHR24421:SF63">
    <property type="entry name" value="SENSOR HISTIDINE KINASE DESK"/>
    <property type="match status" value="1"/>
</dbReference>
<feature type="transmembrane region" description="Helical" evidence="5">
    <location>
        <begin position="350"/>
        <end position="366"/>
    </location>
</feature>
<organism evidence="7 8">
    <name type="scientific">Actinophytocola algeriensis</name>
    <dbReference type="NCBI Taxonomy" id="1768010"/>
    <lineage>
        <taxon>Bacteria</taxon>
        <taxon>Bacillati</taxon>
        <taxon>Actinomycetota</taxon>
        <taxon>Actinomycetes</taxon>
        <taxon>Pseudonocardiales</taxon>
        <taxon>Pseudonocardiaceae</taxon>
    </lineage>
</organism>
<dbReference type="CDD" id="cd16917">
    <property type="entry name" value="HATPase_UhpB-NarQ-NarX-like"/>
    <property type="match status" value="1"/>
</dbReference>
<keyword evidence="2 7" id="KW-0418">Kinase</keyword>
<feature type="transmembrane region" description="Helical" evidence="5">
    <location>
        <begin position="404"/>
        <end position="423"/>
    </location>
</feature>
<feature type="domain" description="Signal transduction histidine kinase subgroup 3 dimerisation and phosphoacceptor" evidence="6">
    <location>
        <begin position="444"/>
        <end position="503"/>
    </location>
</feature>
<dbReference type="InterPro" id="IPR050482">
    <property type="entry name" value="Sensor_HK_TwoCompSys"/>
</dbReference>
<dbReference type="Gene3D" id="1.20.5.1930">
    <property type="match status" value="1"/>
</dbReference>
<dbReference type="Pfam" id="PF07730">
    <property type="entry name" value="HisKA_3"/>
    <property type="match status" value="1"/>
</dbReference>
<dbReference type="InterPro" id="IPR036890">
    <property type="entry name" value="HATPase_C_sf"/>
</dbReference>
<evidence type="ECO:0000256" key="1">
    <source>
        <dbReference type="ARBA" id="ARBA00022679"/>
    </source>
</evidence>
<dbReference type="EC" id="2.7.13.3" evidence="7"/>
<dbReference type="EMBL" id="JACHJQ010000002">
    <property type="protein sequence ID" value="MBB4905381.1"/>
    <property type="molecule type" value="Genomic_DNA"/>
</dbReference>
<dbReference type="GO" id="GO:0046983">
    <property type="term" value="F:protein dimerization activity"/>
    <property type="evidence" value="ECO:0007669"/>
    <property type="project" value="InterPro"/>
</dbReference>
<feature type="transmembrane region" description="Helical" evidence="5">
    <location>
        <begin position="144"/>
        <end position="166"/>
    </location>
</feature>
<evidence type="ECO:0000313" key="7">
    <source>
        <dbReference type="EMBL" id="MBB4905381.1"/>
    </source>
</evidence>
<proteinExistence type="predicted"/>
<gene>
    <name evidence="7" type="ORF">FHR82_001598</name>
</gene>
<dbReference type="Proteomes" id="UP000520767">
    <property type="component" value="Unassembled WGS sequence"/>
</dbReference>
<dbReference type="GO" id="GO:0000155">
    <property type="term" value="F:phosphorelay sensor kinase activity"/>
    <property type="evidence" value="ECO:0007669"/>
    <property type="project" value="InterPro"/>
</dbReference>
<dbReference type="Gene3D" id="3.30.565.10">
    <property type="entry name" value="Histidine kinase-like ATPase, C-terminal domain"/>
    <property type="match status" value="1"/>
</dbReference>
<protein>
    <submittedName>
        <fullName evidence="7">Two-component system sensor histidine kinase DesK</fullName>
        <ecNumber evidence="7">2.7.13.3</ecNumber>
    </submittedName>
</protein>
<name>A0A7W7Q217_9PSEU</name>
<evidence type="ECO:0000256" key="2">
    <source>
        <dbReference type="ARBA" id="ARBA00022777"/>
    </source>
</evidence>
<evidence type="ECO:0000256" key="3">
    <source>
        <dbReference type="ARBA" id="ARBA00023012"/>
    </source>
</evidence>
<keyword evidence="5" id="KW-1133">Transmembrane helix</keyword>
<keyword evidence="5" id="KW-0472">Membrane</keyword>
<accession>A0A7W7Q217</accession>
<feature type="transmembrane region" description="Helical" evidence="5">
    <location>
        <begin position="261"/>
        <end position="281"/>
    </location>
</feature>
<dbReference type="AlphaFoldDB" id="A0A7W7Q217"/>
<dbReference type="SUPFAM" id="SSF55874">
    <property type="entry name" value="ATPase domain of HSP90 chaperone/DNA topoisomerase II/histidine kinase"/>
    <property type="match status" value="1"/>
</dbReference>
<dbReference type="GO" id="GO:0016020">
    <property type="term" value="C:membrane"/>
    <property type="evidence" value="ECO:0007669"/>
    <property type="project" value="InterPro"/>
</dbReference>
<reference evidence="7 8" key="1">
    <citation type="submission" date="2020-08" db="EMBL/GenBank/DDBJ databases">
        <title>Genomic Encyclopedia of Type Strains, Phase III (KMG-III): the genomes of soil and plant-associated and newly described type strains.</title>
        <authorList>
            <person name="Whitman W."/>
        </authorList>
    </citation>
    <scope>NUCLEOTIDE SEQUENCE [LARGE SCALE GENOMIC DNA]</scope>
    <source>
        <strain evidence="7 8">CECT 8960</strain>
    </source>
</reference>
<sequence length="635" mass="67921">MRMVGTDGYDTRRQVRGARAVVLGFLGTLLVGRAVDAVGHGDSWYVLFVVALFVLPTWFASGVAREPWYRLRWWLLGAQAVLTYLPFALFGNGWVGGISGLLAGLVLLTVPAPASWVVFGALAVVEEVVWLGFVGPPYTPAVHAGLWLLIAFADNGLALFGLTWLAELVRQVASTRDELAAAAVTRQRLAVAERLRSMIGERVRTVTDRATAAREALPDRRDIARAEIEAAGVTAREMLAEARGIAAESDERIGARQETDVVLAPRLATGVLLAVLVLFAAQNAANVALPGESGYPVGTLVLAVLTGGAVTGLQLRHSGIGREEHPPAWRWTFAAQAVLTYVQYPLLGPAGLAFAGFLAGSALLLFPDRTRWVWFGAIVASMPALILLVPGGSPPEELPRWTGYATATAVAFGLLVYGLAWLTRLAVRMAALREELAELAAVRERLRLARDTHDLLGLGLSAMALKTDLVMALIGRDDAQARCELDDLLWLCAKAGDDARLVATEDLRLSFTSELGLAFDILTSSGIAVRLPERLPSAPKDVDGVLAMVVREAVTNILRHSAALHCTITLVVVDGTLRLRIGNDGVLEEAHGGGSGLANLRTRVGVADGRFTARRAGREFEVVAELPYQSAKDAL</sequence>
<comment type="caution">
    <text evidence="7">The sequence shown here is derived from an EMBL/GenBank/DDBJ whole genome shotgun (WGS) entry which is preliminary data.</text>
</comment>
<keyword evidence="4" id="KW-0175">Coiled coil</keyword>
<feature type="transmembrane region" description="Helical" evidence="5">
    <location>
        <begin position="44"/>
        <end position="64"/>
    </location>
</feature>
<dbReference type="PANTHER" id="PTHR24421">
    <property type="entry name" value="NITRATE/NITRITE SENSOR PROTEIN NARX-RELATED"/>
    <property type="match status" value="1"/>
</dbReference>
<feature type="coiled-coil region" evidence="4">
    <location>
        <begin position="422"/>
        <end position="452"/>
    </location>
</feature>
<keyword evidence="3" id="KW-0902">Two-component regulatory system</keyword>
<feature type="transmembrane region" description="Helical" evidence="5">
    <location>
        <begin position="71"/>
        <end position="87"/>
    </location>
</feature>
<evidence type="ECO:0000313" key="8">
    <source>
        <dbReference type="Proteomes" id="UP000520767"/>
    </source>
</evidence>
<keyword evidence="8" id="KW-1185">Reference proteome</keyword>
<evidence type="ECO:0000259" key="6">
    <source>
        <dbReference type="Pfam" id="PF07730"/>
    </source>
</evidence>
<evidence type="ECO:0000256" key="5">
    <source>
        <dbReference type="SAM" id="Phobius"/>
    </source>
</evidence>
<keyword evidence="5" id="KW-0812">Transmembrane</keyword>
<feature type="transmembrane region" description="Helical" evidence="5">
    <location>
        <begin position="373"/>
        <end position="392"/>
    </location>
</feature>
<keyword evidence="1 7" id="KW-0808">Transferase</keyword>
<evidence type="ECO:0000256" key="4">
    <source>
        <dbReference type="SAM" id="Coils"/>
    </source>
</evidence>
<dbReference type="InterPro" id="IPR011712">
    <property type="entry name" value="Sig_transdc_His_kin_sub3_dim/P"/>
</dbReference>